<name>A0A8T2NRF7_9TELE</name>
<dbReference type="EMBL" id="JAFBMS010000025">
    <property type="protein sequence ID" value="KAG9342945.1"/>
    <property type="molecule type" value="Genomic_DNA"/>
</dbReference>
<feature type="region of interest" description="Disordered" evidence="1">
    <location>
        <begin position="51"/>
        <end position="70"/>
    </location>
</feature>
<feature type="region of interest" description="Disordered" evidence="1">
    <location>
        <begin position="1"/>
        <end position="35"/>
    </location>
</feature>
<keyword evidence="3" id="KW-1185">Reference proteome</keyword>
<comment type="caution">
    <text evidence="2">The sequence shown here is derived from an EMBL/GenBank/DDBJ whole genome shotgun (WGS) entry which is preliminary data.</text>
</comment>
<protein>
    <submittedName>
        <fullName evidence="2">Uncharacterized protein</fullName>
    </submittedName>
</protein>
<accession>A0A8T2NRF7</accession>
<gene>
    <name evidence="2" type="ORF">JZ751_015161</name>
</gene>
<evidence type="ECO:0000256" key="1">
    <source>
        <dbReference type="SAM" id="MobiDB-lite"/>
    </source>
</evidence>
<dbReference type="OrthoDB" id="8921034at2759"/>
<dbReference type="Proteomes" id="UP000824540">
    <property type="component" value="Unassembled WGS sequence"/>
</dbReference>
<organism evidence="2 3">
    <name type="scientific">Albula glossodonta</name>
    <name type="common">roundjaw bonefish</name>
    <dbReference type="NCBI Taxonomy" id="121402"/>
    <lineage>
        <taxon>Eukaryota</taxon>
        <taxon>Metazoa</taxon>
        <taxon>Chordata</taxon>
        <taxon>Craniata</taxon>
        <taxon>Vertebrata</taxon>
        <taxon>Euteleostomi</taxon>
        <taxon>Actinopterygii</taxon>
        <taxon>Neopterygii</taxon>
        <taxon>Teleostei</taxon>
        <taxon>Albuliformes</taxon>
        <taxon>Albulidae</taxon>
        <taxon>Albula</taxon>
    </lineage>
</organism>
<proteinExistence type="predicted"/>
<sequence length="347" mass="38153">MKETEKENEGGGGRAGTTKTEKDQKQKQKRMFQGKHCLSSADVSRLTSHALPAGGQQDRTQSARAKPVTGLGRGGNRLTCTVDIWTVVAEGRGAQLDSCWPVCPLHCLNVTVTQNSSTTVFEYSRMQFQAVCIGFEISQQLGAGFQSMYTTCRAEQIPAYPSLHKLWETHTSISCPLLYKKYDSLHSWNSFPSFILYSPPLTSQHIRSDLCRCPALQDSVLPLLCIQQLCAPSVLHAAGCRLLFKTFVFLSNGALCQCGGVRELHGSIATGDFFGTAIVSQWESTQHSSEYPTDAFGELEFAGAGKRHSHVRTSSFSIFNRVFLFVLKLANDSGSPSAFKIYCTPKE</sequence>
<reference evidence="2" key="1">
    <citation type="thesis" date="2021" institute="BYU ScholarsArchive" country="Provo, UT, USA">
        <title>Applications of and Algorithms for Genome Assembly and Genomic Analyses with an Emphasis on Marine Teleosts.</title>
        <authorList>
            <person name="Pickett B.D."/>
        </authorList>
    </citation>
    <scope>NUCLEOTIDE SEQUENCE</scope>
    <source>
        <strain evidence="2">HI-2016</strain>
    </source>
</reference>
<evidence type="ECO:0000313" key="2">
    <source>
        <dbReference type="EMBL" id="KAG9342945.1"/>
    </source>
</evidence>
<evidence type="ECO:0000313" key="3">
    <source>
        <dbReference type="Proteomes" id="UP000824540"/>
    </source>
</evidence>
<dbReference type="AlphaFoldDB" id="A0A8T2NRF7"/>